<proteinExistence type="predicted"/>
<dbReference type="InterPro" id="IPR007360">
    <property type="entry name" value="SirB"/>
</dbReference>
<name>A0A2A5CC64_9GAMM</name>
<dbReference type="GO" id="GO:0005886">
    <property type="term" value="C:plasma membrane"/>
    <property type="evidence" value="ECO:0007669"/>
    <property type="project" value="TreeGrafter"/>
</dbReference>
<feature type="transmembrane region" description="Helical" evidence="1">
    <location>
        <begin position="6"/>
        <end position="27"/>
    </location>
</feature>
<feature type="transmembrane region" description="Helical" evidence="1">
    <location>
        <begin position="73"/>
        <end position="91"/>
    </location>
</feature>
<evidence type="ECO:0008006" key="4">
    <source>
        <dbReference type="Google" id="ProtNLM"/>
    </source>
</evidence>
<dbReference type="PANTHER" id="PTHR39594:SF1">
    <property type="entry name" value="PROTEIN YCHQ"/>
    <property type="match status" value="1"/>
</dbReference>
<sequence length="131" mass="14754">MDSYFVFKTIHMTFALLSISGFLLRGYWMLQESPLLQLKPVKILPHIIDTVLLLSAVALLFVLGFGLLNQGWLVHKIALLVVYIVLGMIALGNKYSRQKKITAFIGAVLVFFYIAGIAVTKTALSWLFFIF</sequence>
<dbReference type="AlphaFoldDB" id="A0A2A5CC64"/>
<keyword evidence="1" id="KW-0812">Transmembrane</keyword>
<dbReference type="Proteomes" id="UP000228987">
    <property type="component" value="Unassembled WGS sequence"/>
</dbReference>
<dbReference type="EMBL" id="NVWI01000006">
    <property type="protein sequence ID" value="PCJ41111.1"/>
    <property type="molecule type" value="Genomic_DNA"/>
</dbReference>
<feature type="transmembrane region" description="Helical" evidence="1">
    <location>
        <begin position="103"/>
        <end position="129"/>
    </location>
</feature>
<accession>A0A2A5CC64</accession>
<evidence type="ECO:0000256" key="1">
    <source>
        <dbReference type="SAM" id="Phobius"/>
    </source>
</evidence>
<keyword evidence="1" id="KW-1133">Transmembrane helix</keyword>
<evidence type="ECO:0000313" key="3">
    <source>
        <dbReference type="Proteomes" id="UP000228987"/>
    </source>
</evidence>
<comment type="caution">
    <text evidence="2">The sequence shown here is derived from an EMBL/GenBank/DDBJ whole genome shotgun (WGS) entry which is preliminary data.</text>
</comment>
<dbReference type="Pfam" id="PF04247">
    <property type="entry name" value="SirB"/>
    <property type="match status" value="1"/>
</dbReference>
<protein>
    <recommendedName>
        <fullName evidence="4">Regulator SirB</fullName>
    </recommendedName>
</protein>
<dbReference type="PANTHER" id="PTHR39594">
    <property type="entry name" value="PROTEIN YCHQ"/>
    <property type="match status" value="1"/>
</dbReference>
<gene>
    <name evidence="2" type="ORF">COA71_08675</name>
</gene>
<organism evidence="2 3">
    <name type="scientific">SAR86 cluster bacterium</name>
    <dbReference type="NCBI Taxonomy" id="2030880"/>
    <lineage>
        <taxon>Bacteria</taxon>
        <taxon>Pseudomonadati</taxon>
        <taxon>Pseudomonadota</taxon>
        <taxon>Gammaproteobacteria</taxon>
        <taxon>SAR86 cluster</taxon>
    </lineage>
</organism>
<keyword evidence="1" id="KW-0472">Membrane</keyword>
<feature type="transmembrane region" description="Helical" evidence="1">
    <location>
        <begin position="47"/>
        <end position="67"/>
    </location>
</feature>
<reference evidence="3" key="1">
    <citation type="submission" date="2017-08" db="EMBL/GenBank/DDBJ databases">
        <title>A dynamic microbial community with high functional redundancy inhabits the cold, oxic subseafloor aquifer.</title>
        <authorList>
            <person name="Tully B.J."/>
            <person name="Wheat C.G."/>
            <person name="Glazer B.T."/>
            <person name="Huber J.A."/>
        </authorList>
    </citation>
    <scope>NUCLEOTIDE SEQUENCE [LARGE SCALE GENOMIC DNA]</scope>
</reference>
<dbReference type="PIRSF" id="PIRSF005610">
    <property type="entry name" value="SirB"/>
    <property type="match status" value="1"/>
</dbReference>
<evidence type="ECO:0000313" key="2">
    <source>
        <dbReference type="EMBL" id="PCJ41111.1"/>
    </source>
</evidence>